<proteinExistence type="predicted"/>
<reference evidence="1" key="1">
    <citation type="submission" date="2014-09" db="EMBL/GenBank/DDBJ databases">
        <authorList>
            <person name="Magalhaes I.L.F."/>
            <person name="Oliveira U."/>
            <person name="Santos F.R."/>
            <person name="Vidigal T.H.D.A."/>
            <person name="Brescovit A.D."/>
            <person name="Santos A.J."/>
        </authorList>
    </citation>
    <scope>NUCLEOTIDE SEQUENCE</scope>
    <source>
        <tissue evidence="1">Shoot tissue taken approximately 20 cm above the soil surface</tissue>
    </source>
</reference>
<evidence type="ECO:0000313" key="1">
    <source>
        <dbReference type="EMBL" id="JAE11442.1"/>
    </source>
</evidence>
<reference evidence="1" key="2">
    <citation type="journal article" date="2015" name="Data Brief">
        <title>Shoot transcriptome of the giant reed, Arundo donax.</title>
        <authorList>
            <person name="Barrero R.A."/>
            <person name="Guerrero F.D."/>
            <person name="Moolhuijzen P."/>
            <person name="Goolsby J.A."/>
            <person name="Tidwell J."/>
            <person name="Bellgard S.E."/>
            <person name="Bellgard M.I."/>
        </authorList>
    </citation>
    <scope>NUCLEOTIDE SEQUENCE</scope>
    <source>
        <tissue evidence="1">Shoot tissue taken approximately 20 cm above the soil surface</tissue>
    </source>
</reference>
<name>A0A0A9FGG9_ARUDO</name>
<dbReference type="AlphaFoldDB" id="A0A0A9FGG9"/>
<protein>
    <submittedName>
        <fullName evidence="1">Uncharacterized protein</fullName>
    </submittedName>
</protein>
<dbReference type="EMBL" id="GBRH01186454">
    <property type="protein sequence ID" value="JAE11442.1"/>
    <property type="molecule type" value="Transcribed_RNA"/>
</dbReference>
<accession>A0A0A9FGG9</accession>
<sequence length="60" mass="7047">MISEALTRGETLKTRRERDFDAIKNLCSVPFTLLLFWLQCHFAMVCCYHKQKLADVSLVR</sequence>
<organism evidence="1">
    <name type="scientific">Arundo donax</name>
    <name type="common">Giant reed</name>
    <name type="synonym">Donax arundinaceus</name>
    <dbReference type="NCBI Taxonomy" id="35708"/>
    <lineage>
        <taxon>Eukaryota</taxon>
        <taxon>Viridiplantae</taxon>
        <taxon>Streptophyta</taxon>
        <taxon>Embryophyta</taxon>
        <taxon>Tracheophyta</taxon>
        <taxon>Spermatophyta</taxon>
        <taxon>Magnoliopsida</taxon>
        <taxon>Liliopsida</taxon>
        <taxon>Poales</taxon>
        <taxon>Poaceae</taxon>
        <taxon>PACMAD clade</taxon>
        <taxon>Arundinoideae</taxon>
        <taxon>Arundineae</taxon>
        <taxon>Arundo</taxon>
    </lineage>
</organism>